<organism evidence="1 2">
    <name type="scientific">Sphaeroforma arctica JP610</name>
    <dbReference type="NCBI Taxonomy" id="667725"/>
    <lineage>
        <taxon>Eukaryota</taxon>
        <taxon>Ichthyosporea</taxon>
        <taxon>Ichthyophonida</taxon>
        <taxon>Sphaeroforma</taxon>
    </lineage>
</organism>
<name>A0A0L0F550_9EUKA</name>
<dbReference type="AlphaFoldDB" id="A0A0L0F550"/>
<sequence>SGGPGSLSRHGGSVSWDHCRSTPLCHAGVQKELLAVCVCNEPTDQYVFSQSEPKGK</sequence>
<proteinExistence type="predicted"/>
<feature type="non-terminal residue" evidence="1">
    <location>
        <position position="56"/>
    </location>
</feature>
<reference evidence="1 2" key="1">
    <citation type="submission" date="2011-02" db="EMBL/GenBank/DDBJ databases">
        <title>The Genome Sequence of Sphaeroforma arctica JP610.</title>
        <authorList>
            <consortium name="The Broad Institute Genome Sequencing Platform"/>
            <person name="Russ C."/>
            <person name="Cuomo C."/>
            <person name="Young S.K."/>
            <person name="Zeng Q."/>
            <person name="Gargeya S."/>
            <person name="Alvarado L."/>
            <person name="Berlin A."/>
            <person name="Chapman S.B."/>
            <person name="Chen Z."/>
            <person name="Freedman E."/>
            <person name="Gellesch M."/>
            <person name="Goldberg J."/>
            <person name="Griggs A."/>
            <person name="Gujja S."/>
            <person name="Heilman E."/>
            <person name="Heiman D."/>
            <person name="Howarth C."/>
            <person name="Mehta T."/>
            <person name="Neiman D."/>
            <person name="Pearson M."/>
            <person name="Roberts A."/>
            <person name="Saif S."/>
            <person name="Shea T."/>
            <person name="Shenoy N."/>
            <person name="Sisk P."/>
            <person name="Stolte C."/>
            <person name="Sykes S."/>
            <person name="White J."/>
            <person name="Yandava C."/>
            <person name="Burger G."/>
            <person name="Gray M.W."/>
            <person name="Holland P.W.H."/>
            <person name="King N."/>
            <person name="Lang F.B.F."/>
            <person name="Roger A.J."/>
            <person name="Ruiz-Trillo I."/>
            <person name="Haas B."/>
            <person name="Nusbaum C."/>
            <person name="Birren B."/>
        </authorList>
    </citation>
    <scope>NUCLEOTIDE SEQUENCE [LARGE SCALE GENOMIC DNA]</scope>
    <source>
        <strain evidence="1 2">JP610</strain>
    </source>
</reference>
<accession>A0A0L0F550</accession>
<keyword evidence="2" id="KW-1185">Reference proteome</keyword>
<dbReference type="EMBL" id="KQ248033">
    <property type="protein sequence ID" value="KNC71837.1"/>
    <property type="molecule type" value="Genomic_DNA"/>
</dbReference>
<feature type="non-terminal residue" evidence="1">
    <location>
        <position position="1"/>
    </location>
</feature>
<evidence type="ECO:0000313" key="1">
    <source>
        <dbReference type="EMBL" id="KNC71837.1"/>
    </source>
</evidence>
<protein>
    <submittedName>
        <fullName evidence="1">Uncharacterized protein</fullName>
    </submittedName>
</protein>
<gene>
    <name evidence="1" type="ORF">SARC_15620</name>
</gene>
<dbReference type="RefSeq" id="XP_014145739.1">
    <property type="nucleotide sequence ID" value="XM_014290264.1"/>
</dbReference>
<dbReference type="GeneID" id="25916124"/>
<evidence type="ECO:0000313" key="2">
    <source>
        <dbReference type="Proteomes" id="UP000054560"/>
    </source>
</evidence>
<dbReference type="Proteomes" id="UP000054560">
    <property type="component" value="Unassembled WGS sequence"/>
</dbReference>